<proteinExistence type="predicted"/>
<dbReference type="Gene3D" id="2.60.40.10">
    <property type="entry name" value="Immunoglobulins"/>
    <property type="match status" value="2"/>
</dbReference>
<evidence type="ECO:0000313" key="3">
    <source>
        <dbReference type="RefSeq" id="XP_052754702.1"/>
    </source>
</evidence>
<sequence length="300" mass="33567">MKVKINMISLKVGIWISLVILMFRETLSLKNVHLIVPEAAERGSTVEMKCLYELEGETLYSVKWYRGDREFCRYSPRDVPPLKIFPIPGIEVQEDATGAERLTIVAAMSATAEGRYTCEVSAEAPSFQTAQVHAFMYVVDLPKSGPELHGIKLRYKAGMKLKAECISRDSLPAANLSFFVNNEPAHKQHVMHRVDGQTPDGLMTAYSTIQFVVQNHHFVEGRLRIRCTAIIYSIYIKTHEKSSIEVRIPTTASSKLKEHDAVVYSIYRQPETNAGIQLGPAVTSTITVLSVIILLSTALR</sequence>
<dbReference type="PANTHER" id="PTHR21261">
    <property type="entry name" value="BEAT PROTEIN"/>
    <property type="match status" value="1"/>
</dbReference>
<dbReference type="SUPFAM" id="SSF48726">
    <property type="entry name" value="Immunoglobulin"/>
    <property type="match status" value="1"/>
</dbReference>
<keyword evidence="2" id="KW-1185">Reference proteome</keyword>
<evidence type="ECO:0000259" key="1">
    <source>
        <dbReference type="PROSITE" id="PS50835"/>
    </source>
</evidence>
<dbReference type="InterPro" id="IPR013783">
    <property type="entry name" value="Ig-like_fold"/>
</dbReference>
<organism evidence="2 3">
    <name type="scientific">Galleria mellonella</name>
    <name type="common">Greater wax moth</name>
    <dbReference type="NCBI Taxonomy" id="7137"/>
    <lineage>
        <taxon>Eukaryota</taxon>
        <taxon>Metazoa</taxon>
        <taxon>Ecdysozoa</taxon>
        <taxon>Arthropoda</taxon>
        <taxon>Hexapoda</taxon>
        <taxon>Insecta</taxon>
        <taxon>Pterygota</taxon>
        <taxon>Neoptera</taxon>
        <taxon>Endopterygota</taxon>
        <taxon>Lepidoptera</taxon>
        <taxon>Glossata</taxon>
        <taxon>Ditrysia</taxon>
        <taxon>Pyraloidea</taxon>
        <taxon>Pyralidae</taxon>
        <taxon>Galleriinae</taxon>
        <taxon>Galleria</taxon>
    </lineage>
</organism>
<reference evidence="3" key="1">
    <citation type="submission" date="2025-08" db="UniProtKB">
        <authorList>
            <consortium name="RefSeq"/>
        </authorList>
    </citation>
    <scope>IDENTIFICATION</scope>
    <source>
        <tissue evidence="3">Whole larvae</tissue>
    </source>
</reference>
<gene>
    <name evidence="3" type="primary">LOC113512497</name>
</gene>
<dbReference type="RefSeq" id="XP_052754702.1">
    <property type="nucleotide sequence ID" value="XM_052898742.1"/>
</dbReference>
<feature type="domain" description="Ig-like" evidence="1">
    <location>
        <begin position="43"/>
        <end position="133"/>
    </location>
</feature>
<evidence type="ECO:0000313" key="2">
    <source>
        <dbReference type="Proteomes" id="UP001652740"/>
    </source>
</evidence>
<dbReference type="Proteomes" id="UP001652740">
    <property type="component" value="Unplaced"/>
</dbReference>
<dbReference type="PROSITE" id="PS50835">
    <property type="entry name" value="IG_LIKE"/>
    <property type="match status" value="1"/>
</dbReference>
<protein>
    <submittedName>
        <fullName evidence="3">Uncharacterized protein LOC113512497</fullName>
    </submittedName>
</protein>
<accession>A0ABM3MTL7</accession>
<name>A0ABM3MTL7_GALME</name>
<dbReference type="InterPro" id="IPR007110">
    <property type="entry name" value="Ig-like_dom"/>
</dbReference>
<dbReference type="InterPro" id="IPR036179">
    <property type="entry name" value="Ig-like_dom_sf"/>
</dbReference>
<dbReference type="PANTHER" id="PTHR21261:SF8">
    <property type="entry name" value="BEATEN PATH IA, ISOFORM B-RELATED"/>
    <property type="match status" value="1"/>
</dbReference>
<dbReference type="GeneID" id="113512497"/>